<dbReference type="EMBL" id="CP095081">
    <property type="protein sequence ID" value="WAI93943.1"/>
    <property type="molecule type" value="Genomic_DNA"/>
</dbReference>
<gene>
    <name evidence="1" type="ORF">MP619_04930</name>
</gene>
<evidence type="ECO:0000313" key="1">
    <source>
        <dbReference type="EMBL" id="WAI93943.1"/>
    </source>
</evidence>
<accession>A0AAE9UNP5</accession>
<name>A0AAE9UNP5_STRDY</name>
<protein>
    <submittedName>
        <fullName evidence="1">Uncharacterized protein</fullName>
    </submittedName>
</protein>
<dbReference type="RefSeq" id="WP_155782965.1">
    <property type="nucleotide sequence ID" value="NZ_CP095081.1"/>
</dbReference>
<sequence length="101" mass="11653">MTNSADEVAKGYLDAFKTRMRIFTTDEKELDNLLFMLTSSIKSIVTLTGADKASSEVKELAFERARYVYHDALDEFQKNYSDEIETLYLTNKYKNSEVTDD</sequence>
<proteinExistence type="predicted"/>
<dbReference type="AlphaFoldDB" id="A0AAE9UNP5"/>
<organism evidence="1 2">
    <name type="scientific">Streptococcus dysgalactiae</name>
    <dbReference type="NCBI Taxonomy" id="1334"/>
    <lineage>
        <taxon>Bacteria</taxon>
        <taxon>Bacillati</taxon>
        <taxon>Bacillota</taxon>
        <taxon>Bacilli</taxon>
        <taxon>Lactobacillales</taxon>
        <taxon>Streptococcaceae</taxon>
        <taxon>Streptococcus</taxon>
    </lineage>
</organism>
<evidence type="ECO:0000313" key="2">
    <source>
        <dbReference type="Proteomes" id="UP001164948"/>
    </source>
</evidence>
<reference evidence="1" key="1">
    <citation type="submission" date="2022-03" db="EMBL/GenBank/DDBJ databases">
        <title>Characterization and genomic analysis of a Streptococcus dysgalactiae associated with cultured channel catfish mortalities in China.</title>
        <authorList>
            <person name="Wang J."/>
            <person name="Geng Y."/>
        </authorList>
    </citation>
    <scope>NUCLEOTIDE SEQUENCE</scope>
    <source>
        <strain evidence="1">WJ001</strain>
    </source>
</reference>
<dbReference type="Proteomes" id="UP001164948">
    <property type="component" value="Chromosome"/>
</dbReference>